<name>A0AA38VJA0_9PEZI</name>
<sequence length="112" mass="12855">MYPSHYDLEWSGYFDDRMCDGRYICLVAELDHDDPPLPGAYPLVPPREYPNISPEEQRYPIQYSEGTVVAFDLWKREDCEDPDCKESTSSVDEILEVHFPVGILKIIADAAV</sequence>
<dbReference type="AlphaFoldDB" id="A0AA38VJA0"/>
<organism evidence="1 2">
    <name type="scientific">Pleurostoma richardsiae</name>
    <dbReference type="NCBI Taxonomy" id="41990"/>
    <lineage>
        <taxon>Eukaryota</taxon>
        <taxon>Fungi</taxon>
        <taxon>Dikarya</taxon>
        <taxon>Ascomycota</taxon>
        <taxon>Pezizomycotina</taxon>
        <taxon>Sordariomycetes</taxon>
        <taxon>Sordariomycetidae</taxon>
        <taxon>Calosphaeriales</taxon>
        <taxon>Pleurostomataceae</taxon>
        <taxon>Pleurostoma</taxon>
    </lineage>
</organism>
<dbReference type="Proteomes" id="UP001174694">
    <property type="component" value="Unassembled WGS sequence"/>
</dbReference>
<reference evidence="1" key="1">
    <citation type="submission" date="2022-07" db="EMBL/GenBank/DDBJ databases">
        <title>Fungi with potential for degradation of polypropylene.</title>
        <authorList>
            <person name="Gostincar C."/>
        </authorList>
    </citation>
    <scope>NUCLEOTIDE SEQUENCE</scope>
    <source>
        <strain evidence="1">EXF-13308</strain>
    </source>
</reference>
<accession>A0AA38VJA0</accession>
<proteinExistence type="predicted"/>
<comment type="caution">
    <text evidence="1">The sequence shown here is derived from an EMBL/GenBank/DDBJ whole genome shotgun (WGS) entry which is preliminary data.</text>
</comment>
<evidence type="ECO:0000313" key="1">
    <source>
        <dbReference type="EMBL" id="KAJ9155516.1"/>
    </source>
</evidence>
<keyword evidence="2" id="KW-1185">Reference proteome</keyword>
<dbReference type="EMBL" id="JANBVO010000003">
    <property type="protein sequence ID" value="KAJ9155516.1"/>
    <property type="molecule type" value="Genomic_DNA"/>
</dbReference>
<gene>
    <name evidence="1" type="ORF">NKR23_g1794</name>
</gene>
<protein>
    <submittedName>
        <fullName evidence="1">Uncharacterized protein</fullName>
    </submittedName>
</protein>
<evidence type="ECO:0000313" key="2">
    <source>
        <dbReference type="Proteomes" id="UP001174694"/>
    </source>
</evidence>